<dbReference type="EMBL" id="BAFN01000001">
    <property type="protein sequence ID" value="GAN31793.1"/>
    <property type="molecule type" value="Genomic_DNA"/>
</dbReference>
<evidence type="ECO:0000313" key="2">
    <source>
        <dbReference type="EMBL" id="GAN31793.1"/>
    </source>
</evidence>
<name>A0ABQ0JSU1_9BACT</name>
<sequence>MIGQASMKHKDPVCSMRLEEKDVQTIATYQGKTYYFCSVACKKKFKQSPQKYTG</sequence>
<organism evidence="2 3">
    <name type="scientific">Candidatus Brocadia sinica JPN1</name>
    <dbReference type="NCBI Taxonomy" id="1197129"/>
    <lineage>
        <taxon>Bacteria</taxon>
        <taxon>Pseudomonadati</taxon>
        <taxon>Planctomycetota</taxon>
        <taxon>Candidatus Brocadiia</taxon>
        <taxon>Candidatus Brocadiales</taxon>
        <taxon>Candidatus Brocadiaceae</taxon>
        <taxon>Candidatus Brocadia</taxon>
    </lineage>
</organism>
<dbReference type="InterPro" id="IPR011017">
    <property type="entry name" value="TRASH_dom"/>
</dbReference>
<dbReference type="InterPro" id="IPR012348">
    <property type="entry name" value="RNR-like"/>
</dbReference>
<accession>A0ABQ0JSU1</accession>
<evidence type="ECO:0000259" key="1">
    <source>
        <dbReference type="SMART" id="SM00746"/>
    </source>
</evidence>
<feature type="domain" description="TRASH" evidence="1">
    <location>
        <begin position="11"/>
        <end position="49"/>
    </location>
</feature>
<dbReference type="SUPFAM" id="SSF47240">
    <property type="entry name" value="Ferritin-like"/>
    <property type="match status" value="1"/>
</dbReference>
<protein>
    <submittedName>
        <fullName evidence="2">Cation transport ATPase</fullName>
    </submittedName>
</protein>
<dbReference type="InterPro" id="IPR009078">
    <property type="entry name" value="Ferritin-like_SF"/>
</dbReference>
<dbReference type="InterPro" id="IPR007029">
    <property type="entry name" value="YHS_dom"/>
</dbReference>
<gene>
    <name evidence="2" type="ORF">BROSI_A0297</name>
</gene>
<reference evidence="3" key="1">
    <citation type="journal article" date="2015" name="Genome Announc.">
        <title>Draft Genome Sequence of an Anaerobic Ammonium-Oxidizing Bacterium, "Candidatus Brocadia sinica".</title>
        <authorList>
            <person name="Oshiki M."/>
            <person name="Shinyako-Hata K."/>
            <person name="Satoh H."/>
            <person name="Okabe S."/>
        </authorList>
    </citation>
    <scope>NUCLEOTIDE SEQUENCE [LARGE SCALE GENOMIC DNA]</scope>
    <source>
        <strain evidence="3">JPN1</strain>
    </source>
</reference>
<dbReference type="Gene3D" id="1.10.620.20">
    <property type="entry name" value="Ribonucleotide Reductase, subunit A"/>
    <property type="match status" value="1"/>
</dbReference>
<dbReference type="SMART" id="SM00746">
    <property type="entry name" value="TRASH"/>
    <property type="match status" value="1"/>
</dbReference>
<proteinExistence type="predicted"/>
<comment type="caution">
    <text evidence="2">The sequence shown here is derived from an EMBL/GenBank/DDBJ whole genome shotgun (WGS) entry which is preliminary data.</text>
</comment>
<keyword evidence="3" id="KW-1185">Reference proteome</keyword>
<evidence type="ECO:0000313" key="3">
    <source>
        <dbReference type="Proteomes" id="UP000032309"/>
    </source>
</evidence>
<dbReference type="RefSeq" id="WP_082058954.1">
    <property type="nucleotide sequence ID" value="NZ_BAFN01000001.1"/>
</dbReference>
<dbReference type="Pfam" id="PF04945">
    <property type="entry name" value="YHS"/>
    <property type="match status" value="1"/>
</dbReference>
<dbReference type="Proteomes" id="UP000032309">
    <property type="component" value="Unassembled WGS sequence"/>
</dbReference>